<accession>A0ACA9YFY9</accession>
<dbReference type="EMBL" id="OX030781">
    <property type="protein sequence ID" value="CAH6724007.1"/>
    <property type="molecule type" value="Genomic_DNA"/>
</dbReference>
<name>A0ACA9YFY9_9ASCO</name>
<sequence length="464" mass="54529">MLLTSNLMFLVYSTLSNSMLMNRLGTMTMMFTFMTYMNSMSMVSLTPGMTMFNNWFKLTTYNLPLTYLMFGMMMMLLLYNTTNVKYNLKSNFYMLLMMSNMMGLMLLPLVNDLLTLYMMMELQSYSLYLLTGLHNKSYNASRASLLYFMMGGMASVMILMGSYYMYNMTGTTNLTDMSLLNDMMNTNNNNNYMNLSMKDYFDMMVMALLFKMGLAPLHRWSMSVYNYAPTYMTAYMSMVAKMSMGCWLYVNSNLFNNYMFMMFFYVSLLMGSYKPLYQMNMKTMLAYSGMLNFGYVLLTMMTYDMSFYVYMMQYVLTHMMLFMGMLSASEYMEKPMTKWSPLLYMHQLRLPNLTLSFMLMLALFSLMGMPPLPGFYAKLYVLTGAMQDNYMLETCLMMVCSVLATYYYSNMMKMLMTSKNDNKMLEVNNINSTNAYMLSMCLMLLLTFFMYLPYLLEGLYIMMM</sequence>
<gene>
    <name evidence="1" type="primary">ND2</name>
    <name evidence="1" type="ORF">CLIB1444_31S00298</name>
</gene>
<dbReference type="Proteomes" id="UP001152531">
    <property type="component" value="Mitochondrion MIT"/>
</dbReference>
<evidence type="ECO:0000313" key="1">
    <source>
        <dbReference type="EMBL" id="CAH6724007.1"/>
    </source>
</evidence>
<reference evidence="1" key="1">
    <citation type="submission" date="2022-06" db="EMBL/GenBank/DDBJ databases">
        <authorList>
            <person name="Legras J.-L."/>
            <person name="Devillers H."/>
            <person name="Grondin C."/>
        </authorList>
    </citation>
    <scope>NUCLEOTIDE SEQUENCE</scope>
    <source>
        <strain evidence="1">CLIB 1444</strain>
    </source>
</reference>
<keyword evidence="1" id="KW-0496">Mitochondrion</keyword>
<protein>
    <submittedName>
        <fullName evidence="1">NADH-ubiquinone oxidoreductase chain 2</fullName>
    </submittedName>
</protein>
<keyword evidence="2" id="KW-1185">Reference proteome</keyword>
<organism evidence="1 2">
    <name type="scientific">[Candida] jaroonii</name>
    <dbReference type="NCBI Taxonomy" id="467808"/>
    <lineage>
        <taxon>Eukaryota</taxon>
        <taxon>Fungi</taxon>
        <taxon>Dikarya</taxon>
        <taxon>Ascomycota</taxon>
        <taxon>Saccharomycotina</taxon>
        <taxon>Pichiomycetes</taxon>
        <taxon>Debaryomycetaceae</taxon>
        <taxon>Yamadazyma</taxon>
    </lineage>
</organism>
<evidence type="ECO:0000313" key="2">
    <source>
        <dbReference type="Proteomes" id="UP001152531"/>
    </source>
</evidence>
<geneLocation type="mitochondrion" evidence="1"/>
<proteinExistence type="predicted"/>